<keyword evidence="4" id="KW-0964">Secreted</keyword>
<dbReference type="eggNOG" id="ENOG5032ZZJ">
    <property type="taxonomic scope" value="Bacteria"/>
</dbReference>
<gene>
    <name evidence="8" type="primary">xsaL</name>
    <name evidence="8" type="ordered locus">XALc_1488</name>
</gene>
<dbReference type="GeneID" id="57876791"/>
<dbReference type="InterPro" id="IPR037203">
    <property type="entry name" value="T3SS_needle-like_sf"/>
</dbReference>
<dbReference type="RefSeq" id="WP_012915996.1">
    <property type="nucleotide sequence ID" value="NC_013722.1"/>
</dbReference>
<protein>
    <submittedName>
        <fullName evidence="8">Probable xanthomonas secretion apparatus protein</fullName>
    </submittedName>
</protein>
<reference evidence="8 9" key="1">
    <citation type="journal article" date="2009" name="BMC Genomics">
        <title>The complete genome sequence of Xanthomonas albilineans provides new insights into the reductive genome evolution of the xylem-limited Xanthomonadaceae.</title>
        <authorList>
            <person name="Pieretti I."/>
            <person name="Royer M."/>
            <person name="Barbe V."/>
            <person name="Carrere S."/>
            <person name="Koebnik R."/>
            <person name="Cociancich S."/>
            <person name="Couloux A."/>
            <person name="Darrasse A."/>
            <person name="Gouzy J."/>
            <person name="Jacques M.A."/>
            <person name="Lauber E."/>
            <person name="Manceau C."/>
            <person name="Mangenot S."/>
            <person name="Poussier S."/>
            <person name="Segurens B."/>
            <person name="Szurek B."/>
            <person name="Verdier V."/>
            <person name="Arlat M."/>
            <person name="Rott P."/>
        </authorList>
    </citation>
    <scope>NUCLEOTIDE SEQUENCE [LARGE SCALE GENOMIC DNA]</scope>
    <source>
        <strain evidence="9">GPE PC73 / CFBP 7063</strain>
    </source>
</reference>
<evidence type="ECO:0000313" key="8">
    <source>
        <dbReference type="EMBL" id="CBA15993.1"/>
    </source>
</evidence>
<keyword evidence="9" id="KW-1185">Reference proteome</keyword>
<dbReference type="STRING" id="380358.XALC_1488"/>
<dbReference type="GO" id="GO:0030257">
    <property type="term" value="C:type III protein secretion system complex"/>
    <property type="evidence" value="ECO:0007669"/>
    <property type="project" value="InterPro"/>
</dbReference>
<evidence type="ECO:0000256" key="1">
    <source>
        <dbReference type="ARBA" id="ARBA00004241"/>
    </source>
</evidence>
<dbReference type="EMBL" id="FP565176">
    <property type="protein sequence ID" value="CBA15993.1"/>
    <property type="molecule type" value="Genomic_DNA"/>
</dbReference>
<keyword evidence="3" id="KW-0813">Transport</keyword>
<dbReference type="GO" id="GO:0005576">
    <property type="term" value="C:extracellular region"/>
    <property type="evidence" value="ECO:0007669"/>
    <property type="project" value="UniProtKB-SubCell"/>
</dbReference>
<keyword evidence="5" id="KW-0653">Protein transport</keyword>
<evidence type="ECO:0000313" key="9">
    <source>
        <dbReference type="Proteomes" id="UP000001890"/>
    </source>
</evidence>
<dbReference type="InterPro" id="IPR021123">
    <property type="entry name" value="T3SS_needle-like"/>
</dbReference>
<keyword evidence="6" id="KW-0843">Virulence</keyword>
<organism evidence="8 9">
    <name type="scientific">Xanthomonas albilineans (strain GPE PC73 / CFBP 7063)</name>
    <dbReference type="NCBI Taxonomy" id="380358"/>
    <lineage>
        <taxon>Bacteria</taxon>
        <taxon>Pseudomonadati</taxon>
        <taxon>Pseudomonadota</taxon>
        <taxon>Gammaproteobacteria</taxon>
        <taxon>Lysobacterales</taxon>
        <taxon>Lysobacteraceae</taxon>
        <taxon>Xanthomonas</taxon>
    </lineage>
</organism>
<dbReference type="Proteomes" id="UP000001890">
    <property type="component" value="Chromosome"/>
</dbReference>
<dbReference type="GO" id="GO:0009986">
    <property type="term" value="C:cell surface"/>
    <property type="evidence" value="ECO:0007669"/>
    <property type="project" value="UniProtKB-SubCell"/>
</dbReference>
<accession>D2UDE3</accession>
<dbReference type="AlphaFoldDB" id="D2UDE3"/>
<evidence type="ECO:0000256" key="2">
    <source>
        <dbReference type="ARBA" id="ARBA00004613"/>
    </source>
</evidence>
<dbReference type="GO" id="GO:0030254">
    <property type="term" value="P:protein secretion by the type III secretion system"/>
    <property type="evidence" value="ECO:0007669"/>
    <property type="project" value="InterPro"/>
</dbReference>
<proteinExistence type="inferred from homology"/>
<evidence type="ECO:0000256" key="7">
    <source>
        <dbReference type="ARBA" id="ARBA00035658"/>
    </source>
</evidence>
<dbReference type="Gene3D" id="1.20.58.90">
    <property type="match status" value="1"/>
</dbReference>
<dbReference type="NCBIfam" id="TIGR02105">
    <property type="entry name" value="III_needle"/>
    <property type="match status" value="1"/>
</dbReference>
<evidence type="ECO:0000256" key="6">
    <source>
        <dbReference type="ARBA" id="ARBA00023026"/>
    </source>
</evidence>
<dbReference type="InterPro" id="IPR011841">
    <property type="entry name" value="T3SS_needle_YscF"/>
</dbReference>
<comment type="similarity">
    <text evidence="7">Belongs to the SctF family.</text>
</comment>
<evidence type="ECO:0000256" key="3">
    <source>
        <dbReference type="ARBA" id="ARBA00022448"/>
    </source>
</evidence>
<comment type="subcellular location">
    <subcellularLocation>
        <location evidence="1">Cell surface</location>
    </subcellularLocation>
    <subcellularLocation>
        <location evidence="2">Secreted</location>
    </subcellularLocation>
</comment>
<sequence length="97" mass="10142">MTSNISPISNSPSDILSNDGDINTYIYDIAKGFQNGVGSLGSALTAAQQALEANPSDPAALASYQAVLSDYTIFRNAQSSAVKAMKDIDTTILGNLR</sequence>
<dbReference type="Pfam" id="PF09392">
    <property type="entry name" value="T3SS_needle_F"/>
    <property type="match status" value="1"/>
</dbReference>
<dbReference type="KEGG" id="xal:XALC_1488"/>
<name>D2UDE3_XANAP</name>
<evidence type="ECO:0000256" key="5">
    <source>
        <dbReference type="ARBA" id="ARBA00022927"/>
    </source>
</evidence>
<evidence type="ECO:0000256" key="4">
    <source>
        <dbReference type="ARBA" id="ARBA00022525"/>
    </source>
</evidence>
<dbReference type="SUPFAM" id="SSF140129">
    <property type="entry name" value="MxiH-like"/>
    <property type="match status" value="1"/>
</dbReference>